<evidence type="ECO:0000313" key="3">
    <source>
        <dbReference type="Proteomes" id="UP001059596"/>
    </source>
</evidence>
<feature type="compositionally biased region" description="Basic and acidic residues" evidence="1">
    <location>
        <begin position="17"/>
        <end position="26"/>
    </location>
</feature>
<protein>
    <submittedName>
        <fullName evidence="2">Uncharacterized protein</fullName>
    </submittedName>
</protein>
<accession>A0A9P9YPI7</accession>
<dbReference type="Proteomes" id="UP001059596">
    <property type="component" value="Unassembled WGS sequence"/>
</dbReference>
<feature type="compositionally biased region" description="Basic residues" evidence="1">
    <location>
        <begin position="43"/>
        <end position="62"/>
    </location>
</feature>
<evidence type="ECO:0000313" key="2">
    <source>
        <dbReference type="EMBL" id="KAI8040773.1"/>
    </source>
</evidence>
<dbReference type="EMBL" id="JAMKOV010000004">
    <property type="protein sequence ID" value="KAI8040773.1"/>
    <property type="molecule type" value="Genomic_DNA"/>
</dbReference>
<gene>
    <name evidence="2" type="ORF">M5D96_006716</name>
</gene>
<sequence length="62" mass="7046">MGWKLGPVNDNGFLEETSARRSESHHPGKTSTTTCALPFRVSSPRHFHTKPHPHRPLTQLHH</sequence>
<proteinExistence type="predicted"/>
<organism evidence="2 3">
    <name type="scientific">Drosophila gunungcola</name>
    <name type="common">fruit fly</name>
    <dbReference type="NCBI Taxonomy" id="103775"/>
    <lineage>
        <taxon>Eukaryota</taxon>
        <taxon>Metazoa</taxon>
        <taxon>Ecdysozoa</taxon>
        <taxon>Arthropoda</taxon>
        <taxon>Hexapoda</taxon>
        <taxon>Insecta</taxon>
        <taxon>Pterygota</taxon>
        <taxon>Neoptera</taxon>
        <taxon>Endopterygota</taxon>
        <taxon>Diptera</taxon>
        <taxon>Brachycera</taxon>
        <taxon>Muscomorpha</taxon>
        <taxon>Ephydroidea</taxon>
        <taxon>Drosophilidae</taxon>
        <taxon>Drosophila</taxon>
        <taxon>Sophophora</taxon>
    </lineage>
</organism>
<reference evidence="2" key="1">
    <citation type="journal article" date="2023" name="Genome Biol. Evol.">
        <title>Long-read-based Genome Assembly of Drosophila gunungcola Reveals Fewer Chemosensory Genes in Flower-breeding Species.</title>
        <authorList>
            <person name="Negi A."/>
            <person name="Liao B.Y."/>
            <person name="Yeh S.D."/>
        </authorList>
    </citation>
    <scope>NUCLEOTIDE SEQUENCE</scope>
    <source>
        <strain evidence="2">Sukarami</strain>
    </source>
</reference>
<name>A0A9P9YPI7_9MUSC</name>
<evidence type="ECO:0000256" key="1">
    <source>
        <dbReference type="SAM" id="MobiDB-lite"/>
    </source>
</evidence>
<comment type="caution">
    <text evidence="2">The sequence shown here is derived from an EMBL/GenBank/DDBJ whole genome shotgun (WGS) entry which is preliminary data.</text>
</comment>
<keyword evidence="3" id="KW-1185">Reference proteome</keyword>
<dbReference type="AlphaFoldDB" id="A0A9P9YPI7"/>
<feature type="region of interest" description="Disordered" evidence="1">
    <location>
        <begin position="1"/>
        <end position="62"/>
    </location>
</feature>